<evidence type="ECO:0000313" key="2">
    <source>
        <dbReference type="Proteomes" id="UP000532440"/>
    </source>
</evidence>
<evidence type="ECO:0000313" key="1">
    <source>
        <dbReference type="EMBL" id="MBB5271369.1"/>
    </source>
</evidence>
<organism evidence="1 2">
    <name type="scientific">Quisquiliibacterium transsilvanicum</name>
    <dbReference type="NCBI Taxonomy" id="1549638"/>
    <lineage>
        <taxon>Bacteria</taxon>
        <taxon>Pseudomonadati</taxon>
        <taxon>Pseudomonadota</taxon>
        <taxon>Betaproteobacteria</taxon>
        <taxon>Burkholderiales</taxon>
        <taxon>Burkholderiaceae</taxon>
        <taxon>Quisquiliibacterium</taxon>
    </lineage>
</organism>
<accession>A0A7W8HFX0</accession>
<gene>
    <name evidence="1" type="ORF">HNQ70_001379</name>
</gene>
<sequence>MTDPQPIQTTAAVAHLRYTARRVAINERCVELQAEWLAADLIERQAAQIKRMRAALMDVRPLIVNLEKMLRDTLNLAGQPRSEDEAAAFARLHSALRMIDDAMGVDDASE</sequence>
<proteinExistence type="predicted"/>
<dbReference type="AlphaFoldDB" id="A0A7W8HFX0"/>
<dbReference type="EMBL" id="JACHGB010000003">
    <property type="protein sequence ID" value="MBB5271369.1"/>
    <property type="molecule type" value="Genomic_DNA"/>
</dbReference>
<comment type="caution">
    <text evidence="1">The sequence shown here is derived from an EMBL/GenBank/DDBJ whole genome shotgun (WGS) entry which is preliminary data.</text>
</comment>
<protein>
    <submittedName>
        <fullName evidence="1">Uncharacterized protein</fullName>
    </submittedName>
</protein>
<reference evidence="1 2" key="1">
    <citation type="submission" date="2020-08" db="EMBL/GenBank/DDBJ databases">
        <title>Genomic Encyclopedia of Type Strains, Phase IV (KMG-IV): sequencing the most valuable type-strain genomes for metagenomic binning, comparative biology and taxonomic classification.</title>
        <authorList>
            <person name="Goeker M."/>
        </authorList>
    </citation>
    <scope>NUCLEOTIDE SEQUENCE [LARGE SCALE GENOMIC DNA]</scope>
    <source>
        <strain evidence="1 2">DSM 29781</strain>
    </source>
</reference>
<keyword evidence="2" id="KW-1185">Reference proteome</keyword>
<name>A0A7W8HFX0_9BURK</name>
<dbReference type="RefSeq" id="WP_183965683.1">
    <property type="nucleotide sequence ID" value="NZ_BAABEW010000001.1"/>
</dbReference>
<dbReference type="Proteomes" id="UP000532440">
    <property type="component" value="Unassembled WGS sequence"/>
</dbReference>